<dbReference type="PANTHER" id="PTHR10612:SF49">
    <property type="entry name" value="APOLIPOPROTEIN D-LIKE PROTEIN"/>
    <property type="match status" value="1"/>
</dbReference>
<dbReference type="SUPFAM" id="SSF50814">
    <property type="entry name" value="Lipocalins"/>
    <property type="match status" value="1"/>
</dbReference>
<evidence type="ECO:0008006" key="4">
    <source>
        <dbReference type="Google" id="ProtNLM"/>
    </source>
</evidence>
<keyword evidence="1" id="KW-0732">Signal</keyword>
<name>A0AAV2PJI4_MEGNR</name>
<comment type="caution">
    <text evidence="2">The sequence shown here is derived from an EMBL/GenBank/DDBJ whole genome shotgun (WGS) entry which is preliminary data.</text>
</comment>
<feature type="chain" id="PRO_5043517055" description="Apolipoprotein D" evidence="1">
    <location>
        <begin position="18"/>
        <end position="250"/>
    </location>
</feature>
<dbReference type="PANTHER" id="PTHR10612">
    <property type="entry name" value="APOLIPOPROTEIN D"/>
    <property type="match status" value="1"/>
</dbReference>
<feature type="signal peptide" evidence="1">
    <location>
        <begin position="1"/>
        <end position="17"/>
    </location>
</feature>
<organism evidence="2 3">
    <name type="scientific">Meganyctiphanes norvegica</name>
    <name type="common">Northern krill</name>
    <name type="synonym">Thysanopoda norvegica</name>
    <dbReference type="NCBI Taxonomy" id="48144"/>
    <lineage>
        <taxon>Eukaryota</taxon>
        <taxon>Metazoa</taxon>
        <taxon>Ecdysozoa</taxon>
        <taxon>Arthropoda</taxon>
        <taxon>Crustacea</taxon>
        <taxon>Multicrustacea</taxon>
        <taxon>Malacostraca</taxon>
        <taxon>Eumalacostraca</taxon>
        <taxon>Eucarida</taxon>
        <taxon>Euphausiacea</taxon>
        <taxon>Euphausiidae</taxon>
        <taxon>Meganyctiphanes</taxon>
    </lineage>
</organism>
<sequence>MIKPGLLLFGLFGLCLGHTVHLGRTCPEVEPYANLSLDKVLGAWYVMYKFDTDNSCVRWNLTRTEHPDHIKLTETRQLSVLDTFGIDHTNTISANIEIANPEVPAKGRIRWPTSLSGQADFIIFDTDYDTYMAVFECNRAGLIHRRSVTILSRTQQIDDMFVRRIRRLLSNVDVPHEALDNISHTACNGDGVRNYHVDSELFGILPSIGDKQELQRRISTGVEDYDITELEIIGDGIEHAGTFTGNLKEP</sequence>
<evidence type="ECO:0000256" key="1">
    <source>
        <dbReference type="SAM" id="SignalP"/>
    </source>
</evidence>
<protein>
    <recommendedName>
        <fullName evidence="4">Apolipoprotein D</fullName>
    </recommendedName>
</protein>
<accession>A0AAV2PJI4</accession>
<evidence type="ECO:0000313" key="3">
    <source>
        <dbReference type="Proteomes" id="UP001497623"/>
    </source>
</evidence>
<dbReference type="GO" id="GO:0006629">
    <property type="term" value="P:lipid metabolic process"/>
    <property type="evidence" value="ECO:0007669"/>
    <property type="project" value="TreeGrafter"/>
</dbReference>
<dbReference type="GO" id="GO:0005737">
    <property type="term" value="C:cytoplasm"/>
    <property type="evidence" value="ECO:0007669"/>
    <property type="project" value="TreeGrafter"/>
</dbReference>
<dbReference type="GO" id="GO:0000302">
    <property type="term" value="P:response to reactive oxygen species"/>
    <property type="evidence" value="ECO:0007669"/>
    <property type="project" value="TreeGrafter"/>
</dbReference>
<reference evidence="2 3" key="1">
    <citation type="submission" date="2024-05" db="EMBL/GenBank/DDBJ databases">
        <authorList>
            <person name="Wallberg A."/>
        </authorList>
    </citation>
    <scope>NUCLEOTIDE SEQUENCE [LARGE SCALE GENOMIC DNA]</scope>
</reference>
<dbReference type="EMBL" id="CAXKWB010000244">
    <property type="protein sequence ID" value="CAL4059984.1"/>
    <property type="molecule type" value="Genomic_DNA"/>
</dbReference>
<dbReference type="Gene3D" id="2.40.128.20">
    <property type="match status" value="1"/>
</dbReference>
<evidence type="ECO:0000313" key="2">
    <source>
        <dbReference type="EMBL" id="CAL4059984.1"/>
    </source>
</evidence>
<proteinExistence type="predicted"/>
<dbReference type="InterPro" id="IPR012674">
    <property type="entry name" value="Calycin"/>
</dbReference>
<gene>
    <name evidence="2" type="ORF">MNOR_LOCUS983</name>
</gene>
<dbReference type="AlphaFoldDB" id="A0AAV2PJI4"/>
<keyword evidence="3" id="KW-1185">Reference proteome</keyword>
<dbReference type="Proteomes" id="UP001497623">
    <property type="component" value="Unassembled WGS sequence"/>
</dbReference>